<proteinExistence type="predicted"/>
<dbReference type="Proteomes" id="UP000789595">
    <property type="component" value="Unassembled WGS sequence"/>
</dbReference>
<organism evidence="2 3">
    <name type="scientific">Pelagomonas calceolata</name>
    <dbReference type="NCBI Taxonomy" id="35677"/>
    <lineage>
        <taxon>Eukaryota</taxon>
        <taxon>Sar</taxon>
        <taxon>Stramenopiles</taxon>
        <taxon>Ochrophyta</taxon>
        <taxon>Pelagophyceae</taxon>
        <taxon>Pelagomonadales</taxon>
        <taxon>Pelagomonadaceae</taxon>
        <taxon>Pelagomonas</taxon>
    </lineage>
</organism>
<comment type="caution">
    <text evidence="2">The sequence shown here is derived from an EMBL/GenBank/DDBJ whole genome shotgun (WGS) entry which is preliminary data.</text>
</comment>
<feature type="compositionally biased region" description="Acidic residues" evidence="1">
    <location>
        <begin position="71"/>
        <end position="80"/>
    </location>
</feature>
<feature type="compositionally biased region" description="Basic residues" evidence="1">
    <location>
        <begin position="242"/>
        <end position="255"/>
    </location>
</feature>
<feature type="region of interest" description="Disordered" evidence="1">
    <location>
        <begin position="146"/>
        <end position="176"/>
    </location>
</feature>
<evidence type="ECO:0000313" key="2">
    <source>
        <dbReference type="EMBL" id="CAH0375948.1"/>
    </source>
</evidence>
<accession>A0A8J2STF8</accession>
<evidence type="ECO:0000256" key="1">
    <source>
        <dbReference type="SAM" id="MobiDB-lite"/>
    </source>
</evidence>
<sequence>MPRRKGDDLDDFIVPDDEVEESEDSDAASSSDDDDAPPRLCEKESSSSEDEAPRRRKAPISRRAVQSSSSESEDDSDDDGGIPAGYLYCALCAKPVVADSFSAKQKKLYNQGEEAYCLLHSQGDHRLYIEQLELTAARNVDGEDECEVETSQQRSKRTFKASIRDEQQGKWYTRPRAEERQAQLVDLDEAEQYRRDRQECGGRRSFGGANASQQRLQEMISRIEEEEASSSDSSLEVLPPKRPPKKPRPSTSKKRRGDDDVKPVKPAARRRTIAESSDDEGPPPVKPAARRRTIAESSDDDDDDAILQSFVASGQKSRRRSAELGITKPKKRRRVIADEDDDVIEIE</sequence>
<dbReference type="OrthoDB" id="10661248at2759"/>
<reference evidence="2" key="1">
    <citation type="submission" date="2021-11" db="EMBL/GenBank/DDBJ databases">
        <authorList>
            <consortium name="Genoscope - CEA"/>
            <person name="William W."/>
        </authorList>
    </citation>
    <scope>NUCLEOTIDE SEQUENCE</scope>
</reference>
<protein>
    <submittedName>
        <fullName evidence="2">Uncharacterized protein</fullName>
    </submittedName>
</protein>
<feature type="region of interest" description="Disordered" evidence="1">
    <location>
        <begin position="1"/>
        <end position="80"/>
    </location>
</feature>
<dbReference type="AlphaFoldDB" id="A0A8J2STF8"/>
<feature type="region of interest" description="Disordered" evidence="1">
    <location>
        <begin position="221"/>
        <end position="305"/>
    </location>
</feature>
<name>A0A8J2STF8_9STRA</name>
<evidence type="ECO:0000313" key="3">
    <source>
        <dbReference type="Proteomes" id="UP000789595"/>
    </source>
</evidence>
<gene>
    <name evidence="2" type="ORF">PECAL_5P05010</name>
</gene>
<feature type="compositionally biased region" description="Acidic residues" evidence="1">
    <location>
        <begin position="8"/>
        <end position="35"/>
    </location>
</feature>
<keyword evidence="3" id="KW-1185">Reference proteome</keyword>
<dbReference type="EMBL" id="CAKKNE010000005">
    <property type="protein sequence ID" value="CAH0375948.1"/>
    <property type="molecule type" value="Genomic_DNA"/>
</dbReference>
<feature type="compositionally biased region" description="Basic and acidic residues" evidence="1">
    <location>
        <begin position="36"/>
        <end position="46"/>
    </location>
</feature>